<dbReference type="RefSeq" id="WP_188383820.1">
    <property type="nucleotide sequence ID" value="NZ_BMEY01000005.1"/>
</dbReference>
<evidence type="ECO:0000313" key="1">
    <source>
        <dbReference type="EMBL" id="GGA70071.1"/>
    </source>
</evidence>
<dbReference type="InterPro" id="IPR007710">
    <property type="entry name" value="Nucleoside_deoxyribTrfase"/>
</dbReference>
<organism evidence="1 2">
    <name type="scientific">Ornithinibacillus halotolerans</name>
    <dbReference type="NCBI Taxonomy" id="1274357"/>
    <lineage>
        <taxon>Bacteria</taxon>
        <taxon>Bacillati</taxon>
        <taxon>Bacillota</taxon>
        <taxon>Bacilli</taxon>
        <taxon>Bacillales</taxon>
        <taxon>Bacillaceae</taxon>
        <taxon>Ornithinibacillus</taxon>
    </lineage>
</organism>
<dbReference type="Pfam" id="PF05014">
    <property type="entry name" value="Nuc_deoxyrib_tr"/>
    <property type="match status" value="1"/>
</dbReference>
<reference evidence="1" key="1">
    <citation type="journal article" date="2014" name="Int. J. Syst. Evol. Microbiol.">
        <title>Complete genome sequence of Corynebacterium casei LMG S-19264T (=DSM 44701T), isolated from a smear-ripened cheese.</title>
        <authorList>
            <consortium name="US DOE Joint Genome Institute (JGI-PGF)"/>
            <person name="Walter F."/>
            <person name="Albersmeier A."/>
            <person name="Kalinowski J."/>
            <person name="Ruckert C."/>
        </authorList>
    </citation>
    <scope>NUCLEOTIDE SEQUENCE</scope>
    <source>
        <strain evidence="1">CGMCC 1.12408</strain>
    </source>
</reference>
<protein>
    <recommendedName>
        <fullName evidence="3">Group-specific protein</fullName>
    </recommendedName>
</protein>
<reference evidence="1" key="2">
    <citation type="submission" date="2020-09" db="EMBL/GenBank/DDBJ databases">
        <authorList>
            <person name="Sun Q."/>
            <person name="Zhou Y."/>
        </authorList>
    </citation>
    <scope>NUCLEOTIDE SEQUENCE</scope>
    <source>
        <strain evidence="1">CGMCC 1.12408</strain>
    </source>
</reference>
<dbReference type="Gene3D" id="3.40.50.450">
    <property type="match status" value="1"/>
</dbReference>
<name>A0A916RT93_9BACI</name>
<dbReference type="EMBL" id="BMEY01000005">
    <property type="protein sequence ID" value="GGA70071.1"/>
    <property type="molecule type" value="Genomic_DNA"/>
</dbReference>
<gene>
    <name evidence="1" type="ORF">GCM10008025_12500</name>
</gene>
<comment type="caution">
    <text evidence="1">The sequence shown here is derived from an EMBL/GenBank/DDBJ whole genome shotgun (WGS) entry which is preliminary data.</text>
</comment>
<evidence type="ECO:0008006" key="3">
    <source>
        <dbReference type="Google" id="ProtNLM"/>
    </source>
</evidence>
<keyword evidence="2" id="KW-1185">Reference proteome</keyword>
<sequence length="127" mass="14284">MKFYIASGLENKEIVQIVRDELIEAGHIHTYDWTQNNRATTKAELQVIGEAERKAVSDSDVILILLPGGKGTHTELGMAIALGKKIHLYSKEKIQPTTASSFYYVDNVERFAGNLKLFIDEIIQLYS</sequence>
<dbReference type="Proteomes" id="UP000613512">
    <property type="component" value="Unassembled WGS sequence"/>
</dbReference>
<dbReference type="AlphaFoldDB" id="A0A916RT93"/>
<dbReference type="SUPFAM" id="SSF52309">
    <property type="entry name" value="N-(deoxy)ribosyltransferase-like"/>
    <property type="match status" value="1"/>
</dbReference>
<evidence type="ECO:0000313" key="2">
    <source>
        <dbReference type="Proteomes" id="UP000613512"/>
    </source>
</evidence>
<proteinExistence type="predicted"/>
<accession>A0A916RT93</accession>